<protein>
    <submittedName>
        <fullName evidence="1">Uncharacterized protein</fullName>
    </submittedName>
</protein>
<proteinExistence type="predicted"/>
<evidence type="ECO:0000313" key="2">
    <source>
        <dbReference type="Proteomes" id="UP001054945"/>
    </source>
</evidence>
<organism evidence="1 2">
    <name type="scientific">Caerostris extrusa</name>
    <name type="common">Bark spider</name>
    <name type="synonym">Caerostris bankana</name>
    <dbReference type="NCBI Taxonomy" id="172846"/>
    <lineage>
        <taxon>Eukaryota</taxon>
        <taxon>Metazoa</taxon>
        <taxon>Ecdysozoa</taxon>
        <taxon>Arthropoda</taxon>
        <taxon>Chelicerata</taxon>
        <taxon>Arachnida</taxon>
        <taxon>Araneae</taxon>
        <taxon>Araneomorphae</taxon>
        <taxon>Entelegynae</taxon>
        <taxon>Araneoidea</taxon>
        <taxon>Araneidae</taxon>
        <taxon>Caerostris</taxon>
    </lineage>
</organism>
<accession>A0AAV4PEL5</accession>
<name>A0AAV4PEL5_CAEEX</name>
<comment type="caution">
    <text evidence="1">The sequence shown here is derived from an EMBL/GenBank/DDBJ whole genome shotgun (WGS) entry which is preliminary data.</text>
</comment>
<dbReference type="EMBL" id="BPLR01004264">
    <property type="protein sequence ID" value="GIX93537.1"/>
    <property type="molecule type" value="Genomic_DNA"/>
</dbReference>
<reference evidence="1 2" key="1">
    <citation type="submission" date="2021-06" db="EMBL/GenBank/DDBJ databases">
        <title>Caerostris extrusa draft genome.</title>
        <authorList>
            <person name="Kono N."/>
            <person name="Arakawa K."/>
        </authorList>
    </citation>
    <scope>NUCLEOTIDE SEQUENCE [LARGE SCALE GENOMIC DNA]</scope>
</reference>
<dbReference type="AlphaFoldDB" id="A0AAV4PEL5"/>
<keyword evidence="2" id="KW-1185">Reference proteome</keyword>
<gene>
    <name evidence="1" type="ORF">CEXT_265831</name>
</gene>
<sequence>MSGLLFAFHSLRSPMCQQDDLDIESHHTANILLSISPESKHKKRVERLFLQCAKCAEIKMIFMSAWYLWPFLVVLVDLQKAVLCRTTEFGGYVSGRVVLESFDSPFEIRKM</sequence>
<dbReference type="Proteomes" id="UP001054945">
    <property type="component" value="Unassembled WGS sequence"/>
</dbReference>
<evidence type="ECO:0000313" key="1">
    <source>
        <dbReference type="EMBL" id="GIX93537.1"/>
    </source>
</evidence>